<protein>
    <recommendedName>
        <fullName evidence="4">Tc1-like transposase DDE domain-containing protein</fullName>
    </recommendedName>
</protein>
<dbReference type="AlphaFoldDB" id="A0AAE0QXN0"/>
<name>A0AAE0QXN0_9TELE</name>
<organism evidence="2 3">
    <name type="scientific">Hemibagrus guttatus</name>
    <dbReference type="NCBI Taxonomy" id="175788"/>
    <lineage>
        <taxon>Eukaryota</taxon>
        <taxon>Metazoa</taxon>
        <taxon>Chordata</taxon>
        <taxon>Craniata</taxon>
        <taxon>Vertebrata</taxon>
        <taxon>Euteleostomi</taxon>
        <taxon>Actinopterygii</taxon>
        <taxon>Neopterygii</taxon>
        <taxon>Teleostei</taxon>
        <taxon>Ostariophysi</taxon>
        <taxon>Siluriformes</taxon>
        <taxon>Bagridae</taxon>
        <taxon>Hemibagrus</taxon>
    </lineage>
</organism>
<dbReference type="Proteomes" id="UP001274896">
    <property type="component" value="Unassembled WGS sequence"/>
</dbReference>
<feature type="compositionally biased region" description="Polar residues" evidence="1">
    <location>
        <begin position="47"/>
        <end position="66"/>
    </location>
</feature>
<feature type="region of interest" description="Disordered" evidence="1">
    <location>
        <begin position="41"/>
        <end position="66"/>
    </location>
</feature>
<feature type="non-terminal residue" evidence="2">
    <location>
        <position position="137"/>
    </location>
</feature>
<keyword evidence="3" id="KW-1185">Reference proteome</keyword>
<proteinExistence type="predicted"/>
<sequence length="137" mass="14326">METLFPDGCGLFQQDNAPCHKAEMVQEWFDDLNNQFEVLTPPPNSPDLKSNPASVGCAGQTSPIHGGPTSQLTRLEGSAANILVSDPTAHVQGSSGVHASMGQGCFGSKNGTDTILGRFSKSSGQGHANLQDILEST</sequence>
<reference evidence="2" key="1">
    <citation type="submission" date="2023-06" db="EMBL/GenBank/DDBJ databases">
        <title>Male Hemibagrus guttatus genome.</title>
        <authorList>
            <person name="Bian C."/>
        </authorList>
    </citation>
    <scope>NUCLEOTIDE SEQUENCE</scope>
    <source>
        <strain evidence="2">Male_cb2023</strain>
        <tissue evidence="2">Muscle</tissue>
    </source>
</reference>
<evidence type="ECO:0000313" key="3">
    <source>
        <dbReference type="Proteomes" id="UP001274896"/>
    </source>
</evidence>
<dbReference type="EMBL" id="JAUCMX010000009">
    <property type="protein sequence ID" value="KAK3536019.1"/>
    <property type="molecule type" value="Genomic_DNA"/>
</dbReference>
<evidence type="ECO:0008006" key="4">
    <source>
        <dbReference type="Google" id="ProtNLM"/>
    </source>
</evidence>
<evidence type="ECO:0000313" key="2">
    <source>
        <dbReference type="EMBL" id="KAK3536019.1"/>
    </source>
</evidence>
<evidence type="ECO:0000256" key="1">
    <source>
        <dbReference type="SAM" id="MobiDB-lite"/>
    </source>
</evidence>
<comment type="caution">
    <text evidence="2">The sequence shown here is derived from an EMBL/GenBank/DDBJ whole genome shotgun (WGS) entry which is preliminary data.</text>
</comment>
<dbReference type="Gene3D" id="3.30.420.10">
    <property type="entry name" value="Ribonuclease H-like superfamily/Ribonuclease H"/>
    <property type="match status" value="1"/>
</dbReference>
<dbReference type="InterPro" id="IPR036397">
    <property type="entry name" value="RNaseH_sf"/>
</dbReference>
<accession>A0AAE0QXN0</accession>
<dbReference type="GO" id="GO:0003676">
    <property type="term" value="F:nucleic acid binding"/>
    <property type="evidence" value="ECO:0007669"/>
    <property type="project" value="InterPro"/>
</dbReference>
<gene>
    <name evidence="2" type="ORF">QTP70_025289</name>
</gene>